<dbReference type="Proteomes" id="UP001343492">
    <property type="component" value="Unassembled WGS sequence"/>
</dbReference>
<dbReference type="EC" id="3.5.2.6" evidence="3"/>
<evidence type="ECO:0000256" key="1">
    <source>
        <dbReference type="ARBA" id="ARBA00001526"/>
    </source>
</evidence>
<reference evidence="5 6" key="1">
    <citation type="submission" date="2024-01" db="EMBL/GenBank/DDBJ databases">
        <title>The genome sequence of Erythrobacteraceae sp. strain 1XM1-14.</title>
        <authorList>
            <person name="Liu Y."/>
        </authorList>
    </citation>
    <scope>NUCLEOTIDE SEQUENCE [LARGE SCALE GENOMIC DNA]</scope>
    <source>
        <strain evidence="5 6">1XM1-14</strain>
    </source>
</reference>
<protein>
    <recommendedName>
        <fullName evidence="3">beta-lactamase</fullName>
        <ecNumber evidence="3">3.5.2.6</ecNumber>
    </recommendedName>
</protein>
<proteinExistence type="inferred from homology"/>
<accession>A0ABU7GG31</accession>
<comment type="similarity">
    <text evidence="2">Belongs to the class-A beta-lactamase family.</text>
</comment>
<dbReference type="PROSITE" id="PS51257">
    <property type="entry name" value="PROKAR_LIPOPROTEIN"/>
    <property type="match status" value="1"/>
</dbReference>
<evidence type="ECO:0000256" key="2">
    <source>
        <dbReference type="ARBA" id="ARBA00009009"/>
    </source>
</evidence>
<dbReference type="InterPro" id="IPR045155">
    <property type="entry name" value="Beta-lactam_cat"/>
</dbReference>
<evidence type="ECO:0000256" key="3">
    <source>
        <dbReference type="ARBA" id="ARBA00012865"/>
    </source>
</evidence>
<dbReference type="RefSeq" id="WP_354145142.1">
    <property type="nucleotide sequence ID" value="NZ_JAZDQV010000009.1"/>
</dbReference>
<comment type="caution">
    <text evidence="5">The sequence shown here is derived from an EMBL/GenBank/DDBJ whole genome shotgun (WGS) entry which is preliminary data.</text>
</comment>
<dbReference type="Gene3D" id="3.40.710.10">
    <property type="entry name" value="DD-peptidase/beta-lactamase superfamily"/>
    <property type="match status" value="1"/>
</dbReference>
<dbReference type="PANTHER" id="PTHR35333:SF3">
    <property type="entry name" value="BETA-LACTAMASE-TYPE TRANSPEPTIDASE FOLD CONTAINING PROTEIN"/>
    <property type="match status" value="1"/>
</dbReference>
<gene>
    <name evidence="5" type="primary">bla</name>
    <name evidence="5" type="ORF">VRS74_10115</name>
</gene>
<dbReference type="GO" id="GO:0008800">
    <property type="term" value="F:beta-lactamase activity"/>
    <property type="evidence" value="ECO:0007669"/>
    <property type="project" value="UniProtKB-EC"/>
</dbReference>
<name>A0ABU7GG31_9SPHN</name>
<dbReference type="SUPFAM" id="SSF56601">
    <property type="entry name" value="beta-lactamase/transpeptidase-like"/>
    <property type="match status" value="1"/>
</dbReference>
<dbReference type="PRINTS" id="PR00118">
    <property type="entry name" value="BLACTAMASEA"/>
</dbReference>
<dbReference type="Pfam" id="PF13354">
    <property type="entry name" value="Beta-lactamase2"/>
    <property type="match status" value="1"/>
</dbReference>
<sequence>MRITRRAAIAGSIALASAACVPVDPSPRGKLAARLRIIEAAAGGMLGVALLDTASGAMIGHNRAERFSHCSSFKLTLAAMVLWRDQQGIDDADRLVRWNESDLMSVSPFTTRRLAQGASLRELAKATQTTSDNAAANVLLRESGGPAALTEFWRMLGDSASRLDRIEPELNQVPPGELRDTTTPEAMARTVQALCFGSTFQDEPRALLRQWMVETGTGARRVRAGLPTGWLAGDKTGTSIWPGMGSLYVDIGFAQPPGRAPLTFAAYYRARDVHEGMDPASEQVLAEVGRVLADFAAG</sequence>
<dbReference type="PANTHER" id="PTHR35333">
    <property type="entry name" value="BETA-LACTAMASE"/>
    <property type="match status" value="1"/>
</dbReference>
<dbReference type="InterPro" id="IPR000871">
    <property type="entry name" value="Beta-lactam_class-A"/>
</dbReference>
<evidence type="ECO:0000313" key="5">
    <source>
        <dbReference type="EMBL" id="MEE1878038.1"/>
    </source>
</evidence>
<evidence type="ECO:0000259" key="4">
    <source>
        <dbReference type="Pfam" id="PF13354"/>
    </source>
</evidence>
<dbReference type="NCBIfam" id="NF033103">
    <property type="entry name" value="bla_class_A"/>
    <property type="match status" value="1"/>
</dbReference>
<dbReference type="InterPro" id="IPR012338">
    <property type="entry name" value="Beta-lactam/transpept-like"/>
</dbReference>
<organism evidence="5 6">
    <name type="scientific">Altererythrobacter litoralis</name>
    <dbReference type="NCBI Taxonomy" id="3113904"/>
    <lineage>
        <taxon>Bacteria</taxon>
        <taxon>Pseudomonadati</taxon>
        <taxon>Pseudomonadota</taxon>
        <taxon>Alphaproteobacteria</taxon>
        <taxon>Sphingomonadales</taxon>
        <taxon>Erythrobacteraceae</taxon>
        <taxon>Altererythrobacter</taxon>
    </lineage>
</organism>
<feature type="domain" description="Beta-lactamase class A catalytic" evidence="4">
    <location>
        <begin position="47"/>
        <end position="266"/>
    </location>
</feature>
<keyword evidence="6" id="KW-1185">Reference proteome</keyword>
<dbReference type="EMBL" id="JAZDQV010000009">
    <property type="protein sequence ID" value="MEE1878038.1"/>
    <property type="molecule type" value="Genomic_DNA"/>
</dbReference>
<comment type="catalytic activity">
    <reaction evidence="1">
        <text>a beta-lactam + H2O = a substituted beta-amino acid</text>
        <dbReference type="Rhea" id="RHEA:20401"/>
        <dbReference type="ChEBI" id="CHEBI:15377"/>
        <dbReference type="ChEBI" id="CHEBI:35627"/>
        <dbReference type="ChEBI" id="CHEBI:140347"/>
        <dbReference type="EC" id="3.5.2.6"/>
    </reaction>
</comment>
<evidence type="ECO:0000313" key="6">
    <source>
        <dbReference type="Proteomes" id="UP001343492"/>
    </source>
</evidence>
<keyword evidence="5" id="KW-0378">Hydrolase</keyword>